<dbReference type="GO" id="GO:0006694">
    <property type="term" value="P:steroid biosynthetic process"/>
    <property type="evidence" value="ECO:0007669"/>
    <property type="project" value="UniProtKB-KW"/>
</dbReference>
<protein>
    <recommendedName>
        <fullName evidence="4">isopentenyl-diphosphate Delta-isomerase</fullName>
        <ecNumber evidence="4">5.3.3.2</ecNumber>
    </recommendedName>
</protein>
<dbReference type="GO" id="GO:0004452">
    <property type="term" value="F:isopentenyl-diphosphate delta-isomerase activity"/>
    <property type="evidence" value="ECO:0007669"/>
    <property type="project" value="UniProtKB-EC"/>
</dbReference>
<comment type="similarity">
    <text evidence="3">Belongs to the IPP isomerase type 1 family.</text>
</comment>
<dbReference type="EC" id="5.3.3.2" evidence="4"/>
<sequence>MIRSLASRLSFAGPAFHCPPAPLLLPSRRALHASNSLHQYAQDSTMSQTTGQKAVAAQQVNANGEVQLDGYDPEQVRLMEEMCILVDGDDKVVGFDTKKNTHIMANIEKGLLHRAFSVFLFNHENKLLLQQRADEKITFPGYWTNTCCSHPLAKKDELNGVQGATTAAIRKLDHELGITEVAAPEMQFLTRIHYLAPSDATWGEHEVDYIFIAKKDKNVALHPSPNEVKATRYVTPDELRALFVEAEKRPNEVKLTPWFRLICENFLFDWWKHLEAGTLTKCAEVDKIHKMV</sequence>
<dbReference type="FunFam" id="3.90.79.10:FF:000012">
    <property type="entry name" value="Isopentenyl-diphosphate Delta-isomerase 1"/>
    <property type="match status" value="1"/>
</dbReference>
<dbReference type="InterPro" id="IPR011876">
    <property type="entry name" value="IsopentenylPP_isomerase_typ1"/>
</dbReference>
<proteinExistence type="inferred from homology"/>
<dbReference type="eggNOG" id="KOG0142">
    <property type="taxonomic scope" value="Eukaryota"/>
</dbReference>
<evidence type="ECO:0000256" key="2">
    <source>
        <dbReference type="ARBA" id="ARBA00004826"/>
    </source>
</evidence>
<evidence type="ECO:0000256" key="10">
    <source>
        <dbReference type="ARBA" id="ARBA00023229"/>
    </source>
</evidence>
<dbReference type="GO" id="GO:0009240">
    <property type="term" value="P:isopentenyl diphosphate biosynthetic process"/>
    <property type="evidence" value="ECO:0007669"/>
    <property type="project" value="TreeGrafter"/>
</dbReference>
<dbReference type="GO" id="GO:0046872">
    <property type="term" value="F:metal ion binding"/>
    <property type="evidence" value="ECO:0007669"/>
    <property type="project" value="UniProtKB-KW"/>
</dbReference>
<dbReference type="OrthoDB" id="510307at2759"/>
<keyword evidence="11 14" id="KW-0413">Isomerase</keyword>
<reference evidence="14 15" key="1">
    <citation type="submission" date="2009-11" db="EMBL/GenBank/DDBJ databases">
        <title>Annotation of Allomyces macrogynus ATCC 38327.</title>
        <authorList>
            <consortium name="The Broad Institute Genome Sequencing Platform"/>
            <person name="Russ C."/>
            <person name="Cuomo C."/>
            <person name="Burger G."/>
            <person name="Gray M.W."/>
            <person name="Holland P.W.H."/>
            <person name="King N."/>
            <person name="Lang F.B.F."/>
            <person name="Roger A.J."/>
            <person name="Ruiz-Trillo I."/>
            <person name="Young S.K."/>
            <person name="Zeng Q."/>
            <person name="Gargeya S."/>
            <person name="Fitzgerald M."/>
            <person name="Haas B."/>
            <person name="Abouelleil A."/>
            <person name="Alvarado L."/>
            <person name="Arachchi H.M."/>
            <person name="Berlin A."/>
            <person name="Chapman S.B."/>
            <person name="Gearin G."/>
            <person name="Goldberg J."/>
            <person name="Griggs A."/>
            <person name="Gujja S."/>
            <person name="Hansen M."/>
            <person name="Heiman D."/>
            <person name="Howarth C."/>
            <person name="Larimer J."/>
            <person name="Lui A."/>
            <person name="MacDonald P.J.P."/>
            <person name="McCowen C."/>
            <person name="Montmayeur A."/>
            <person name="Murphy C."/>
            <person name="Neiman D."/>
            <person name="Pearson M."/>
            <person name="Priest M."/>
            <person name="Roberts A."/>
            <person name="Saif S."/>
            <person name="Shea T."/>
            <person name="Sisk P."/>
            <person name="Stolte C."/>
            <person name="Sykes S."/>
            <person name="Wortman J."/>
            <person name="Nusbaum C."/>
            <person name="Birren B."/>
        </authorList>
    </citation>
    <scope>NUCLEOTIDE SEQUENCE [LARGE SCALE GENOMIC DNA]</scope>
    <source>
        <strain evidence="14 15">ATCC 38327</strain>
    </source>
</reference>
<dbReference type="VEuPathDB" id="FungiDB:AMAG_11994"/>
<evidence type="ECO:0000313" key="14">
    <source>
        <dbReference type="EMBL" id="KNE67540.1"/>
    </source>
</evidence>
<evidence type="ECO:0000256" key="11">
    <source>
        <dbReference type="ARBA" id="ARBA00023235"/>
    </source>
</evidence>
<keyword evidence="9" id="KW-0443">Lipid metabolism</keyword>
<dbReference type="Pfam" id="PF00293">
    <property type="entry name" value="NUDIX"/>
    <property type="match status" value="1"/>
</dbReference>
<dbReference type="OMA" id="KAPFDNG"/>
<dbReference type="PROSITE" id="PS51462">
    <property type="entry name" value="NUDIX"/>
    <property type="match status" value="1"/>
</dbReference>
<evidence type="ECO:0000256" key="9">
    <source>
        <dbReference type="ARBA" id="ARBA00023098"/>
    </source>
</evidence>
<keyword evidence="10" id="KW-0414">Isoprene biosynthesis</keyword>
<keyword evidence="8" id="KW-0752">Steroid biosynthesis</keyword>
<evidence type="ECO:0000256" key="12">
    <source>
        <dbReference type="ARBA" id="ARBA00029294"/>
    </source>
</evidence>
<dbReference type="NCBIfam" id="TIGR02150">
    <property type="entry name" value="IPP_isom_1"/>
    <property type="match status" value="1"/>
</dbReference>
<evidence type="ECO:0000256" key="8">
    <source>
        <dbReference type="ARBA" id="ARBA00022955"/>
    </source>
</evidence>
<keyword evidence="15" id="KW-1185">Reference proteome</keyword>
<dbReference type="EMBL" id="GG745353">
    <property type="protein sequence ID" value="KNE67540.1"/>
    <property type="molecule type" value="Genomic_DNA"/>
</dbReference>
<dbReference type="GO" id="GO:0005737">
    <property type="term" value="C:cytoplasm"/>
    <property type="evidence" value="ECO:0007669"/>
    <property type="project" value="TreeGrafter"/>
</dbReference>
<keyword evidence="5" id="KW-0444">Lipid biosynthesis</keyword>
<evidence type="ECO:0000256" key="4">
    <source>
        <dbReference type="ARBA" id="ARBA00012057"/>
    </source>
</evidence>
<name>A0A0L0SYR7_ALLM3</name>
<accession>A0A0L0SYR7</accession>
<evidence type="ECO:0000259" key="13">
    <source>
        <dbReference type="PROSITE" id="PS51462"/>
    </source>
</evidence>
<dbReference type="Gene3D" id="3.90.79.10">
    <property type="entry name" value="Nucleoside Triphosphate Pyrophosphohydrolase"/>
    <property type="match status" value="1"/>
</dbReference>
<dbReference type="UniPathway" id="UPA00059">
    <property type="reaction ID" value="UER00104"/>
</dbReference>
<dbReference type="PANTHER" id="PTHR10885:SF0">
    <property type="entry name" value="ISOPENTENYL-DIPHOSPHATE DELTA-ISOMERASE"/>
    <property type="match status" value="1"/>
</dbReference>
<comment type="pathway">
    <text evidence="2">Isoprenoid biosynthesis; dimethylallyl diphosphate biosynthesis; dimethylallyl diphosphate from isopentenyl diphosphate: step 1/1.</text>
</comment>
<comment type="cofactor">
    <cofactor evidence="1">
        <name>Mg(2+)</name>
        <dbReference type="ChEBI" id="CHEBI:18420"/>
    </cofactor>
</comment>
<evidence type="ECO:0000256" key="3">
    <source>
        <dbReference type="ARBA" id="ARBA00007579"/>
    </source>
</evidence>
<reference evidence="15" key="2">
    <citation type="submission" date="2009-11" db="EMBL/GenBank/DDBJ databases">
        <title>The Genome Sequence of Allomyces macrogynus strain ATCC 38327.</title>
        <authorList>
            <consortium name="The Broad Institute Genome Sequencing Platform"/>
            <person name="Russ C."/>
            <person name="Cuomo C."/>
            <person name="Shea T."/>
            <person name="Young S.K."/>
            <person name="Zeng Q."/>
            <person name="Koehrsen M."/>
            <person name="Haas B."/>
            <person name="Borodovsky M."/>
            <person name="Guigo R."/>
            <person name="Alvarado L."/>
            <person name="Berlin A."/>
            <person name="Borenstein D."/>
            <person name="Chen Z."/>
            <person name="Engels R."/>
            <person name="Freedman E."/>
            <person name="Gellesch M."/>
            <person name="Goldberg J."/>
            <person name="Griggs A."/>
            <person name="Gujja S."/>
            <person name="Heiman D."/>
            <person name="Hepburn T."/>
            <person name="Howarth C."/>
            <person name="Jen D."/>
            <person name="Larson L."/>
            <person name="Lewis B."/>
            <person name="Mehta T."/>
            <person name="Park D."/>
            <person name="Pearson M."/>
            <person name="Roberts A."/>
            <person name="Saif S."/>
            <person name="Shenoy N."/>
            <person name="Sisk P."/>
            <person name="Stolte C."/>
            <person name="Sykes S."/>
            <person name="Walk T."/>
            <person name="White J."/>
            <person name="Yandava C."/>
            <person name="Burger G."/>
            <person name="Gray M.W."/>
            <person name="Holland P.W.H."/>
            <person name="King N."/>
            <person name="Lang F.B.F."/>
            <person name="Roger A.J."/>
            <person name="Ruiz-Trillo I."/>
            <person name="Lander E."/>
            <person name="Nusbaum C."/>
        </authorList>
    </citation>
    <scope>NUCLEOTIDE SEQUENCE [LARGE SCALE GENOMIC DNA]</scope>
    <source>
        <strain evidence="15">ATCC 38327</strain>
    </source>
</reference>
<evidence type="ECO:0000256" key="6">
    <source>
        <dbReference type="ARBA" id="ARBA00022723"/>
    </source>
</evidence>
<dbReference type="CDD" id="cd02885">
    <property type="entry name" value="NUDIX_IPP_Isomerase"/>
    <property type="match status" value="1"/>
</dbReference>
<keyword evidence="6" id="KW-0479">Metal-binding</keyword>
<gene>
    <name evidence="14" type="ORF">AMAG_11994</name>
</gene>
<feature type="domain" description="Nudix hydrolase" evidence="13">
    <location>
        <begin position="111"/>
        <end position="261"/>
    </location>
</feature>
<dbReference type="InterPro" id="IPR000086">
    <property type="entry name" value="NUDIX_hydrolase_dom"/>
</dbReference>
<dbReference type="InterPro" id="IPR015797">
    <property type="entry name" value="NUDIX_hydrolase-like_dom_sf"/>
</dbReference>
<evidence type="ECO:0000256" key="5">
    <source>
        <dbReference type="ARBA" id="ARBA00022516"/>
    </source>
</evidence>
<evidence type="ECO:0000256" key="1">
    <source>
        <dbReference type="ARBA" id="ARBA00001946"/>
    </source>
</evidence>
<evidence type="ECO:0000313" key="15">
    <source>
        <dbReference type="Proteomes" id="UP000054350"/>
    </source>
</evidence>
<evidence type="ECO:0000256" key="7">
    <source>
        <dbReference type="ARBA" id="ARBA00022842"/>
    </source>
</evidence>
<dbReference type="PANTHER" id="PTHR10885">
    <property type="entry name" value="ISOPENTENYL-DIPHOSPHATE DELTA-ISOMERASE"/>
    <property type="match status" value="1"/>
</dbReference>
<dbReference type="GO" id="GO:0050992">
    <property type="term" value="P:dimethylallyl diphosphate biosynthetic process"/>
    <property type="evidence" value="ECO:0007669"/>
    <property type="project" value="UniProtKB-UniPathway"/>
</dbReference>
<comment type="catalytic activity">
    <reaction evidence="12">
        <text>isopentenyl diphosphate = dimethylallyl diphosphate</text>
        <dbReference type="Rhea" id="RHEA:23284"/>
        <dbReference type="ChEBI" id="CHEBI:57623"/>
        <dbReference type="ChEBI" id="CHEBI:128769"/>
        <dbReference type="EC" id="5.3.3.2"/>
    </reaction>
    <physiologicalReaction direction="left-to-right" evidence="12">
        <dbReference type="Rhea" id="RHEA:23285"/>
    </physiologicalReaction>
</comment>
<dbReference type="SUPFAM" id="SSF55811">
    <property type="entry name" value="Nudix"/>
    <property type="match status" value="1"/>
</dbReference>
<keyword evidence="7" id="KW-0460">Magnesium</keyword>
<dbReference type="Proteomes" id="UP000054350">
    <property type="component" value="Unassembled WGS sequence"/>
</dbReference>
<dbReference type="STRING" id="578462.A0A0L0SYR7"/>
<dbReference type="AlphaFoldDB" id="A0A0L0SYR7"/>
<organism evidence="14 15">
    <name type="scientific">Allomyces macrogynus (strain ATCC 38327)</name>
    <name type="common">Allomyces javanicus var. macrogynus</name>
    <dbReference type="NCBI Taxonomy" id="578462"/>
    <lineage>
        <taxon>Eukaryota</taxon>
        <taxon>Fungi</taxon>
        <taxon>Fungi incertae sedis</taxon>
        <taxon>Blastocladiomycota</taxon>
        <taxon>Blastocladiomycetes</taxon>
        <taxon>Blastocladiales</taxon>
        <taxon>Blastocladiaceae</taxon>
        <taxon>Allomyces</taxon>
    </lineage>
</organism>